<feature type="region of interest" description="Disordered" evidence="1">
    <location>
        <begin position="334"/>
        <end position="355"/>
    </location>
</feature>
<dbReference type="OrthoDB" id="9176880at2"/>
<dbReference type="EMBL" id="SDKK01000030">
    <property type="protein sequence ID" value="TYC52735.1"/>
    <property type="molecule type" value="Genomic_DNA"/>
</dbReference>
<dbReference type="AlphaFoldDB" id="A0A6C2CHJ9"/>
<feature type="compositionally biased region" description="Basic and acidic residues" evidence="1">
    <location>
        <begin position="334"/>
        <end position="347"/>
    </location>
</feature>
<dbReference type="Proteomes" id="UP000389128">
    <property type="component" value="Unassembled WGS sequence"/>
</dbReference>
<reference evidence="2 3" key="1">
    <citation type="submission" date="2019-01" db="EMBL/GenBank/DDBJ databases">
        <title>Zoogloea oleivorans genome sequencing and assembly.</title>
        <authorList>
            <person name="Tancsics A."/>
            <person name="Farkas M."/>
            <person name="Kriszt B."/>
            <person name="Maroti G."/>
            <person name="Horvath B."/>
        </authorList>
    </citation>
    <scope>NUCLEOTIDE SEQUENCE [LARGE SCALE GENOMIC DNA]</scope>
    <source>
        <strain evidence="2 3">Buc</strain>
    </source>
</reference>
<accession>A0A6C2CHJ9</accession>
<comment type="caution">
    <text evidence="2">The sequence shown here is derived from an EMBL/GenBank/DDBJ whole genome shotgun (WGS) entry which is preliminary data.</text>
</comment>
<sequence length="564" mass="62502">MRRLTVSAFCEVDEPLEIHWLVGLEQDADGSWLLRVVTHGLRSGLVRMWPLPIGLFPLLSPGLRFEDGLLLDTQSRGGIQTAFISNLANGVEVTSADIPTGLYTFFGHQGGVQRIVRYETDCGEIFVPTMELVRYLLLHNKTLANAVMVPGQLMTLYQFEPLGIYEELTLRFTSDMPVRSISKSLALEFAWLAIHPEGRRTWDSVYTKSAGQQYVSLDLPDVPEAQLVFRGVRQGSDWLVLEIIHLTGRSSPCLRLRYGHPSFQRPSDTVLVTPEGGARKPKVSQEEPDVEISTAEGGTRVAAGQLAVEVGTKSREFTIEVPIKKIWRERGMSRHRVNDNSPTEEKVVTGSPVTKKPLFTGGVSRESRGARIHPLEFRTLESYPWDLTGDLQALAETIEMMADLISDTEISMSLCRLKPGRAFSTIGRRPRCCLVVLINVIDKPPVVLVDVDRGGEWALSTMVLSFLAPAPFADIDAHVKTVLDSMVDNGGHWDSCAHSALSEVCACRRLPKILPKRGGKEESRYRATWAYRLAIKLGLPFSGAEKTLLRNSDSGEVAPTPDGF</sequence>
<proteinExistence type="predicted"/>
<name>A0A6C2CHJ9_9RHOO</name>
<dbReference type="RefSeq" id="WP_148581278.1">
    <property type="nucleotide sequence ID" value="NZ_SDKK01000030.1"/>
</dbReference>
<gene>
    <name evidence="2" type="ORF">ETQ85_22365</name>
</gene>
<organism evidence="2 3">
    <name type="scientific">Zoogloea oleivorans</name>
    <dbReference type="NCBI Taxonomy" id="1552750"/>
    <lineage>
        <taxon>Bacteria</taxon>
        <taxon>Pseudomonadati</taxon>
        <taxon>Pseudomonadota</taxon>
        <taxon>Betaproteobacteria</taxon>
        <taxon>Rhodocyclales</taxon>
        <taxon>Zoogloeaceae</taxon>
        <taxon>Zoogloea</taxon>
    </lineage>
</organism>
<evidence type="ECO:0000256" key="1">
    <source>
        <dbReference type="SAM" id="MobiDB-lite"/>
    </source>
</evidence>
<evidence type="ECO:0000313" key="3">
    <source>
        <dbReference type="Proteomes" id="UP000389128"/>
    </source>
</evidence>
<keyword evidence="3" id="KW-1185">Reference proteome</keyword>
<protein>
    <recommendedName>
        <fullName evidence="4">TnsE C-terminal domain-containing protein</fullName>
    </recommendedName>
</protein>
<evidence type="ECO:0008006" key="4">
    <source>
        <dbReference type="Google" id="ProtNLM"/>
    </source>
</evidence>
<evidence type="ECO:0000313" key="2">
    <source>
        <dbReference type="EMBL" id="TYC52735.1"/>
    </source>
</evidence>